<keyword evidence="9" id="KW-0443">Lipid metabolism</keyword>
<comment type="similarity">
    <text evidence="2">Belongs to the ERG28 family.</text>
</comment>
<accession>A0A439DKK7</accession>
<protein>
    <submittedName>
        <fullName evidence="14">Uncharacterized protein</fullName>
    </submittedName>
</protein>
<dbReference type="Pfam" id="PF03694">
    <property type="entry name" value="Erg28"/>
    <property type="match status" value="1"/>
</dbReference>
<evidence type="ECO:0000313" key="15">
    <source>
        <dbReference type="Proteomes" id="UP000286045"/>
    </source>
</evidence>
<evidence type="ECO:0000256" key="13">
    <source>
        <dbReference type="SAM" id="Phobius"/>
    </source>
</evidence>
<evidence type="ECO:0000256" key="6">
    <source>
        <dbReference type="ARBA" id="ARBA00022955"/>
    </source>
</evidence>
<evidence type="ECO:0000256" key="3">
    <source>
        <dbReference type="ARBA" id="ARBA00022516"/>
    </source>
</evidence>
<evidence type="ECO:0000256" key="12">
    <source>
        <dbReference type="ARBA" id="ARBA00023221"/>
    </source>
</evidence>
<keyword evidence="3" id="KW-0444">Lipid biosynthesis</keyword>
<comment type="caution">
    <text evidence="14">The sequence shown here is derived from an EMBL/GenBank/DDBJ whole genome shotgun (WGS) entry which is preliminary data.</text>
</comment>
<feature type="transmembrane region" description="Helical" evidence="13">
    <location>
        <begin position="270"/>
        <end position="289"/>
    </location>
</feature>
<dbReference type="Proteomes" id="UP000286045">
    <property type="component" value="Unassembled WGS sequence"/>
</dbReference>
<evidence type="ECO:0000256" key="5">
    <source>
        <dbReference type="ARBA" id="ARBA00022824"/>
    </source>
</evidence>
<dbReference type="InterPro" id="IPR005352">
    <property type="entry name" value="Erg28"/>
</dbReference>
<comment type="subcellular location">
    <subcellularLocation>
        <location evidence="1">Endoplasmic reticulum membrane</location>
        <topology evidence="1">Multi-pass membrane protein</topology>
    </subcellularLocation>
</comment>
<dbReference type="EMBL" id="RYZI01000002">
    <property type="protein sequence ID" value="RWA14916.1"/>
    <property type="molecule type" value="Genomic_DNA"/>
</dbReference>
<keyword evidence="15" id="KW-1185">Reference proteome</keyword>
<evidence type="ECO:0000256" key="1">
    <source>
        <dbReference type="ARBA" id="ARBA00004477"/>
    </source>
</evidence>
<keyword evidence="4 13" id="KW-0812">Transmembrane</keyword>
<sequence length="320" mass="35704">MGWENPKASNVTTVVDIPGAKYFGWVSFAIDGFTGLFVVVNFFFNAYFGDIRFILMYTRYHHPWFWVAVSVLTELLFAGLFAAMAILSTRPFVFGIFSLSYNACVSALDGNVIASVYTGGSADDFDVCQYREGIMILASMIAISFGFGAGARLIFKLEPKQPAIATSRVEAAASIFSRYKPSIAVTMFALLPQHEGYLPYYLLIPVLIGPLHALTCFIGSPKVALTQFSGPAAPPPTGLLARVYGVKNMYTFLIRLYAAYNISNPQLYDLAIWTFVGVLFLYAGEVFVYKTSRMRETWSPFIMSTAAIVWMLRQREWYIS</sequence>
<dbReference type="GO" id="GO:0030674">
    <property type="term" value="F:protein-macromolecule adaptor activity"/>
    <property type="evidence" value="ECO:0007669"/>
    <property type="project" value="TreeGrafter"/>
</dbReference>
<feature type="transmembrane region" description="Helical" evidence="13">
    <location>
        <begin position="197"/>
        <end position="218"/>
    </location>
</feature>
<feature type="transmembrane region" description="Helical" evidence="13">
    <location>
        <begin position="64"/>
        <end position="86"/>
    </location>
</feature>
<organism evidence="14 15">
    <name type="scientific">Xylaria grammica</name>
    <dbReference type="NCBI Taxonomy" id="363999"/>
    <lineage>
        <taxon>Eukaryota</taxon>
        <taxon>Fungi</taxon>
        <taxon>Dikarya</taxon>
        <taxon>Ascomycota</taxon>
        <taxon>Pezizomycotina</taxon>
        <taxon>Sordariomycetes</taxon>
        <taxon>Xylariomycetidae</taxon>
        <taxon>Xylariales</taxon>
        <taxon>Xylariaceae</taxon>
        <taxon>Xylaria</taxon>
    </lineage>
</organism>
<feature type="transmembrane region" description="Helical" evidence="13">
    <location>
        <begin position="22"/>
        <end position="44"/>
    </location>
</feature>
<keyword evidence="7 13" id="KW-1133">Transmembrane helix</keyword>
<dbReference type="STRING" id="363999.A0A439DKK7"/>
<dbReference type="PANTHER" id="PTHR15451:SF19">
    <property type="entry name" value="ERGOSTEROL BIOSYNTHETIC PROTEIN 28 HOMOLOG"/>
    <property type="match status" value="1"/>
</dbReference>
<evidence type="ECO:0000256" key="4">
    <source>
        <dbReference type="ARBA" id="ARBA00022692"/>
    </source>
</evidence>
<dbReference type="AlphaFoldDB" id="A0A439DKK7"/>
<dbReference type="PANTHER" id="PTHR15451">
    <property type="entry name" value="ERGOSTEROL BIOSYNTHETIC PROTEIN 28-RELATED"/>
    <property type="match status" value="1"/>
</dbReference>
<evidence type="ECO:0000256" key="11">
    <source>
        <dbReference type="ARBA" id="ARBA00023166"/>
    </source>
</evidence>
<reference evidence="14 15" key="1">
    <citation type="submission" date="2018-12" db="EMBL/GenBank/DDBJ databases">
        <title>Draft genome sequence of Xylaria grammica IHI A82.</title>
        <authorList>
            <person name="Buettner E."/>
            <person name="Kellner H."/>
        </authorList>
    </citation>
    <scope>NUCLEOTIDE SEQUENCE [LARGE SCALE GENOMIC DNA]</scope>
    <source>
        <strain evidence="14 15">IHI A82</strain>
    </source>
</reference>
<proteinExistence type="inferred from homology"/>
<dbReference type="GO" id="GO:0005789">
    <property type="term" value="C:endoplasmic reticulum membrane"/>
    <property type="evidence" value="ECO:0007669"/>
    <property type="project" value="UniProtKB-SubCell"/>
</dbReference>
<evidence type="ECO:0000313" key="14">
    <source>
        <dbReference type="EMBL" id="RWA14916.1"/>
    </source>
</evidence>
<dbReference type="GO" id="GO:0016126">
    <property type="term" value="P:sterol biosynthetic process"/>
    <property type="evidence" value="ECO:0007669"/>
    <property type="project" value="UniProtKB-KW"/>
</dbReference>
<evidence type="ECO:0000256" key="10">
    <source>
        <dbReference type="ARBA" id="ARBA00023136"/>
    </source>
</evidence>
<keyword evidence="6" id="KW-0752">Steroid biosynthesis</keyword>
<evidence type="ECO:0000256" key="9">
    <source>
        <dbReference type="ARBA" id="ARBA00023098"/>
    </source>
</evidence>
<keyword evidence="11" id="KW-1207">Sterol metabolism</keyword>
<keyword evidence="8" id="KW-0756">Sterol biosynthesis</keyword>
<evidence type="ECO:0000256" key="2">
    <source>
        <dbReference type="ARBA" id="ARBA00005377"/>
    </source>
</evidence>
<name>A0A439DKK7_9PEZI</name>
<keyword evidence="10 13" id="KW-0472">Membrane</keyword>
<keyword evidence="12" id="KW-0753">Steroid metabolism</keyword>
<evidence type="ECO:0000256" key="7">
    <source>
        <dbReference type="ARBA" id="ARBA00022989"/>
    </source>
</evidence>
<feature type="transmembrane region" description="Helical" evidence="13">
    <location>
        <begin position="134"/>
        <end position="155"/>
    </location>
</feature>
<keyword evidence="5" id="KW-0256">Endoplasmic reticulum</keyword>
<gene>
    <name evidence="14" type="ORF">EKO27_g244</name>
</gene>
<evidence type="ECO:0000256" key="8">
    <source>
        <dbReference type="ARBA" id="ARBA00023011"/>
    </source>
</evidence>